<keyword evidence="2" id="KW-1185">Reference proteome</keyword>
<protein>
    <submittedName>
        <fullName evidence="1">Uncharacterized protein</fullName>
    </submittedName>
</protein>
<reference evidence="1 2" key="1">
    <citation type="journal article" date="2014" name="Acta Crystallogr. D">
        <title>Structure-based characterization and antifreeze properties of a hyperactive ice-binding protein from the Antarctic bacterium Flavobacterium frigoris PS1.</title>
        <authorList>
            <person name="Do H."/>
            <person name="Kim S.J."/>
            <person name="Kim H.J."/>
            <person name="Lee J.H."/>
        </authorList>
    </citation>
    <scope>NUCLEOTIDE SEQUENCE [LARGE SCALE GENOMIC DNA]</scope>
    <source>
        <strain evidence="1 2">PS1</strain>
    </source>
</reference>
<dbReference type="EMBL" id="AHKF01000006">
    <property type="protein sequence ID" value="EIA10413.1"/>
    <property type="molecule type" value="Genomic_DNA"/>
</dbReference>
<organism evidence="1 2">
    <name type="scientific">Flavobacterium frigoris (strain PS1)</name>
    <dbReference type="NCBI Taxonomy" id="1086011"/>
    <lineage>
        <taxon>Bacteria</taxon>
        <taxon>Pseudomonadati</taxon>
        <taxon>Bacteroidota</taxon>
        <taxon>Flavobacteriia</taxon>
        <taxon>Flavobacteriales</taxon>
        <taxon>Flavobacteriaceae</taxon>
        <taxon>Flavobacterium</taxon>
    </lineage>
</organism>
<dbReference type="PATRIC" id="fig|1086011.3.peg.267"/>
<dbReference type="Proteomes" id="UP000005566">
    <property type="component" value="Unassembled WGS sequence"/>
</dbReference>
<sequence length="38" mass="4520">MAIEKEKQIKKWSKAKKEALIKEDFDALVNLAKKRFDK</sequence>
<comment type="caution">
    <text evidence="1">The sequence shown here is derived from an EMBL/GenBank/DDBJ whole genome shotgun (WGS) entry which is preliminary data.</text>
</comment>
<evidence type="ECO:0000313" key="1">
    <source>
        <dbReference type="EMBL" id="EIA10413.1"/>
    </source>
</evidence>
<dbReference type="AlphaFoldDB" id="H7FM75"/>
<gene>
    <name evidence="1" type="ORF">HJ01_00273</name>
</gene>
<evidence type="ECO:0000313" key="2">
    <source>
        <dbReference type="Proteomes" id="UP000005566"/>
    </source>
</evidence>
<accession>H7FM75</accession>
<name>H7FM75_FLAFP</name>
<dbReference type="STRING" id="1086011.HJ01_00273"/>
<proteinExistence type="predicted"/>